<dbReference type="Proteomes" id="UP000663918">
    <property type="component" value="Chromosome"/>
</dbReference>
<dbReference type="InterPro" id="IPR036869">
    <property type="entry name" value="J_dom_sf"/>
</dbReference>
<feature type="domain" description="J" evidence="1">
    <location>
        <begin position="164"/>
        <end position="221"/>
    </location>
</feature>
<dbReference type="SUPFAM" id="SSF46565">
    <property type="entry name" value="Chaperone J-domain"/>
    <property type="match status" value="1"/>
</dbReference>
<evidence type="ECO:0000259" key="1">
    <source>
        <dbReference type="PROSITE" id="PS50076"/>
    </source>
</evidence>
<dbReference type="RefSeq" id="WP_207871043.1">
    <property type="nucleotide sequence ID" value="NZ_CP062222.1"/>
</dbReference>
<dbReference type="KEGG" id="bgoe:IFJ75_02735"/>
<proteinExistence type="predicted"/>
<name>A0A975C3N4_9CAUL</name>
<evidence type="ECO:0000313" key="2">
    <source>
        <dbReference type="EMBL" id="QTC91864.1"/>
    </source>
</evidence>
<protein>
    <submittedName>
        <fullName evidence="2">J domain-containing protein</fullName>
    </submittedName>
</protein>
<sequence>MAASFEYKPRFKDMRIKPSKPGEAEAEQDVLRLKPGEKPCDHPDCSKAATARAPKSRERLNDFYNFCQPHAAEYNKAWNFYAGMNEAQIRAAKENEAMTGGRPTWDMKASKNSREAATFAAKMGTANTTGEGSWRDSYGLFGRRGEHAPAPAEPVHRVGKIEGGALRDLDLEPGATKEEIKAAYHALLKRCHPDHNGGDRGAEAKLVRVIKAYKTLKKAGLAA</sequence>
<dbReference type="AlphaFoldDB" id="A0A975C3N4"/>
<dbReference type="PRINTS" id="PR00625">
    <property type="entry name" value="JDOMAIN"/>
</dbReference>
<organism evidence="2 3">
    <name type="scientific">Brevundimonas goettingensis</name>
    <dbReference type="NCBI Taxonomy" id="2774190"/>
    <lineage>
        <taxon>Bacteria</taxon>
        <taxon>Pseudomonadati</taxon>
        <taxon>Pseudomonadota</taxon>
        <taxon>Alphaproteobacteria</taxon>
        <taxon>Caulobacterales</taxon>
        <taxon>Caulobacteraceae</taxon>
        <taxon>Brevundimonas</taxon>
    </lineage>
</organism>
<keyword evidence="3" id="KW-1185">Reference proteome</keyword>
<dbReference type="CDD" id="cd06257">
    <property type="entry name" value="DnaJ"/>
    <property type="match status" value="1"/>
</dbReference>
<dbReference type="Pfam" id="PF00226">
    <property type="entry name" value="DnaJ"/>
    <property type="match status" value="1"/>
</dbReference>
<reference evidence="2" key="1">
    <citation type="submission" date="2020-09" db="EMBL/GenBank/DDBJ databases">
        <title>Brevundimonas sp. LVF2 isolated from a puddle in Goettingen, Germany.</title>
        <authorList>
            <person name="Friedrich I."/>
            <person name="Klassen A."/>
            <person name="Hannes N."/>
            <person name="Schneider D."/>
            <person name="Hertel R."/>
            <person name="Daniel R."/>
        </authorList>
    </citation>
    <scope>NUCLEOTIDE SEQUENCE</scope>
    <source>
        <strain evidence="2">LVF2</strain>
    </source>
</reference>
<dbReference type="PROSITE" id="PS50076">
    <property type="entry name" value="DNAJ_2"/>
    <property type="match status" value="1"/>
</dbReference>
<dbReference type="InterPro" id="IPR001623">
    <property type="entry name" value="DnaJ_domain"/>
</dbReference>
<dbReference type="SMART" id="SM00271">
    <property type="entry name" value="DnaJ"/>
    <property type="match status" value="1"/>
</dbReference>
<gene>
    <name evidence="2" type="ORF">IFJ75_02735</name>
</gene>
<dbReference type="EMBL" id="CP062222">
    <property type="protein sequence ID" value="QTC91864.1"/>
    <property type="molecule type" value="Genomic_DNA"/>
</dbReference>
<dbReference type="Gene3D" id="1.10.287.110">
    <property type="entry name" value="DnaJ domain"/>
    <property type="match status" value="1"/>
</dbReference>
<evidence type="ECO:0000313" key="3">
    <source>
        <dbReference type="Proteomes" id="UP000663918"/>
    </source>
</evidence>
<accession>A0A975C3N4</accession>